<dbReference type="Pfam" id="PF07715">
    <property type="entry name" value="Plug"/>
    <property type="match status" value="1"/>
</dbReference>
<protein>
    <submittedName>
        <fullName evidence="8">TonB-dependent receptor</fullName>
    </submittedName>
</protein>
<dbReference type="InterPro" id="IPR000531">
    <property type="entry name" value="Beta-barrel_TonB"/>
</dbReference>
<dbReference type="Proteomes" id="UP000622580">
    <property type="component" value="Unassembled WGS sequence"/>
</dbReference>
<evidence type="ECO:0000256" key="2">
    <source>
        <dbReference type="ARBA" id="ARBA00023136"/>
    </source>
</evidence>
<dbReference type="InterPro" id="IPR037066">
    <property type="entry name" value="Plug_dom_sf"/>
</dbReference>
<dbReference type="InterPro" id="IPR036942">
    <property type="entry name" value="Beta-barrel_TonB_sf"/>
</dbReference>
<organism evidence="8 9">
    <name type="scientific">Phenylobacterium glaciei</name>
    <dbReference type="NCBI Taxonomy" id="2803784"/>
    <lineage>
        <taxon>Bacteria</taxon>
        <taxon>Pseudomonadati</taxon>
        <taxon>Pseudomonadota</taxon>
        <taxon>Alphaproteobacteria</taxon>
        <taxon>Caulobacterales</taxon>
        <taxon>Caulobacteraceae</taxon>
        <taxon>Phenylobacterium</taxon>
    </lineage>
</organism>
<evidence type="ECO:0000256" key="1">
    <source>
        <dbReference type="ARBA" id="ARBA00004442"/>
    </source>
</evidence>
<gene>
    <name evidence="8" type="ORF">JKL49_13705</name>
</gene>
<reference evidence="8" key="1">
    <citation type="submission" date="2021-04" db="EMBL/GenBank/DDBJ databases">
        <title>Draft genome assembly of strain Phenylobacterium sp. 20VBR1 using MiniION and Illumina platforms.</title>
        <authorList>
            <person name="Thomas F.A."/>
            <person name="Krishnan K.P."/>
            <person name="Sinha R.K."/>
        </authorList>
    </citation>
    <scope>NUCLEOTIDE SEQUENCE</scope>
    <source>
        <strain evidence="8">20VBR1</strain>
    </source>
</reference>
<proteinExistence type="inferred from homology"/>
<name>A0A941D425_9CAUL</name>
<dbReference type="NCBIfam" id="TIGR01782">
    <property type="entry name" value="TonB-Xanth-Caul"/>
    <property type="match status" value="1"/>
</dbReference>
<keyword evidence="9" id="KW-1185">Reference proteome</keyword>
<feature type="signal peptide" evidence="5">
    <location>
        <begin position="1"/>
        <end position="23"/>
    </location>
</feature>
<feature type="domain" description="TonB-dependent receptor plug" evidence="7">
    <location>
        <begin position="53"/>
        <end position="153"/>
    </location>
</feature>
<comment type="caution">
    <text evidence="8">The sequence shown here is derived from an EMBL/GenBank/DDBJ whole genome shotgun (WGS) entry which is preliminary data.</text>
</comment>
<dbReference type="EMBL" id="JAGSGD010000001">
    <property type="protein sequence ID" value="MBR7620443.1"/>
    <property type="molecule type" value="Genomic_DNA"/>
</dbReference>
<dbReference type="RefSeq" id="WP_215341179.1">
    <property type="nucleotide sequence ID" value="NZ_JAGSGD010000001.1"/>
</dbReference>
<evidence type="ECO:0000259" key="6">
    <source>
        <dbReference type="Pfam" id="PF00593"/>
    </source>
</evidence>
<comment type="subcellular location">
    <subcellularLocation>
        <location evidence="1 4">Cell outer membrane</location>
    </subcellularLocation>
</comment>
<evidence type="ECO:0000313" key="9">
    <source>
        <dbReference type="Proteomes" id="UP000622580"/>
    </source>
</evidence>
<dbReference type="Gene3D" id="2.40.170.20">
    <property type="entry name" value="TonB-dependent receptor, beta-barrel domain"/>
    <property type="match status" value="1"/>
</dbReference>
<evidence type="ECO:0000313" key="8">
    <source>
        <dbReference type="EMBL" id="MBR7620443.1"/>
    </source>
</evidence>
<evidence type="ECO:0000256" key="4">
    <source>
        <dbReference type="RuleBase" id="RU003357"/>
    </source>
</evidence>
<keyword evidence="5" id="KW-0732">Signal</keyword>
<dbReference type="Pfam" id="PF00593">
    <property type="entry name" value="TonB_dep_Rec_b-barrel"/>
    <property type="match status" value="1"/>
</dbReference>
<dbReference type="InterPro" id="IPR010104">
    <property type="entry name" value="TonB_rcpt_bac"/>
</dbReference>
<evidence type="ECO:0000256" key="3">
    <source>
        <dbReference type="ARBA" id="ARBA00023237"/>
    </source>
</evidence>
<dbReference type="Gene3D" id="2.170.130.10">
    <property type="entry name" value="TonB-dependent receptor, plug domain"/>
    <property type="match status" value="1"/>
</dbReference>
<dbReference type="PANTHER" id="PTHR40980">
    <property type="entry name" value="PLUG DOMAIN-CONTAINING PROTEIN"/>
    <property type="match status" value="1"/>
</dbReference>
<keyword evidence="4" id="KW-0798">TonB box</keyword>
<feature type="chain" id="PRO_5037001811" evidence="5">
    <location>
        <begin position="24"/>
        <end position="895"/>
    </location>
</feature>
<dbReference type="InterPro" id="IPR012910">
    <property type="entry name" value="Plug_dom"/>
</dbReference>
<evidence type="ECO:0000259" key="7">
    <source>
        <dbReference type="Pfam" id="PF07715"/>
    </source>
</evidence>
<keyword evidence="8" id="KW-0675">Receptor</keyword>
<dbReference type="SUPFAM" id="SSF56935">
    <property type="entry name" value="Porins"/>
    <property type="match status" value="1"/>
</dbReference>
<accession>A0A941D425</accession>
<dbReference type="PANTHER" id="PTHR40980:SF4">
    <property type="entry name" value="TONB-DEPENDENT RECEPTOR-LIKE BETA-BARREL DOMAIN-CONTAINING PROTEIN"/>
    <property type="match status" value="1"/>
</dbReference>
<sequence>MFGFKVALFGAVSALSLSSAAFAADAEAPSVDELVVTGRRPIAESVAAALEAQRSSDSLVSVLSADAAGNLPDQNIAYAIGRLPGVAVQRDQGQARYINLRGAPVYWTTLSFDGLSVVSPQGRDSRFDNIPTAIASQITVEKAITPNLAGASVAGNIDIRTRRAFDYPGQTFTGKLGYGKVELGGGKEFDSSLVYSNIFADGKLGIVAQGSYYMREMATDNWETDPYLSNTVDPSKHFAREHENKHYRLTRENISGSLRADYRIDENNSVFASTIYTQYHDDELRDNFIFRLDQGTNAAGAGYASAANITASDPTFGVSYGARINARIDYRDSVEEMSTTTLGGEHSWSGWDVSWRANYTDTSDGRDAPLTAALQSPSSFLLRPTVQYDFRDGDVNTVKLFQTLGTTTARVMGAQVTDIEAFQFPLTSIGNLVGADITQAWTGKLDISRETELFGRETKVQFGVLYTDRQKKSREAGYTKSFTTGTIPTWSTFATDIGYLGTQNLNYTFRYTDKGFTTAFVNNLIATGQATRTDTRGNYYLVGEELAALYAMATTQFDWGNIVYGARVEQVKNTGQAYVTFPAAGTTPANTRLVQTSSEDTMVYPSVHLNWNVNDEVKARLSFTTSASRPDFDDLRPNFTINDATQSISGGNPEAKPEKQIGLDAYVEWYMTPSGFLSAGIFYKDIADVLVKRSSVYGATTLNVPGIDRSGYAYNAIGNGGDGHLQGLELAYTGTIETFAQANNLPEWMEGFGTSVSATFTSSEVSLPANNGVASRKISLLGSSDAVYNVQATYEKYGLSVRLAYQYRTPWGESVGDYQTIAGGVYPVDNGDIFWDADEELDFSARYQVNDILEIYVDGANLTNQGSRRYGDQSRYPIEFEKFGRRYTGGVRFKF</sequence>
<comment type="similarity">
    <text evidence="4">Belongs to the TonB-dependent receptor family.</text>
</comment>
<feature type="domain" description="TonB-dependent receptor-like beta-barrel" evidence="6">
    <location>
        <begin position="333"/>
        <end position="862"/>
    </location>
</feature>
<dbReference type="GO" id="GO:0009279">
    <property type="term" value="C:cell outer membrane"/>
    <property type="evidence" value="ECO:0007669"/>
    <property type="project" value="UniProtKB-SubCell"/>
</dbReference>
<keyword evidence="3" id="KW-0998">Cell outer membrane</keyword>
<dbReference type="AlphaFoldDB" id="A0A941D425"/>
<keyword evidence="2 4" id="KW-0472">Membrane</keyword>
<evidence type="ECO:0000256" key="5">
    <source>
        <dbReference type="SAM" id="SignalP"/>
    </source>
</evidence>